<protein>
    <submittedName>
        <fullName evidence="2">Uncharacterized protein</fullName>
    </submittedName>
</protein>
<proteinExistence type="predicted"/>
<accession>A0A427B8Z6</accession>
<feature type="transmembrane region" description="Helical" evidence="1">
    <location>
        <begin position="72"/>
        <end position="98"/>
    </location>
</feature>
<dbReference type="Proteomes" id="UP000287651">
    <property type="component" value="Unassembled WGS sequence"/>
</dbReference>
<evidence type="ECO:0000313" key="3">
    <source>
        <dbReference type="Proteomes" id="UP000287651"/>
    </source>
</evidence>
<dbReference type="AlphaFoldDB" id="A0A427B8Z6"/>
<feature type="transmembrane region" description="Helical" evidence="1">
    <location>
        <begin position="36"/>
        <end position="60"/>
    </location>
</feature>
<name>A0A427B8Z6_ENSVE</name>
<sequence>VSEQLDPLQQLYLVGEIPQGLPKFSIPRGFQHVKSLISTAFLITGVAILLFGLGVANICGSFFSSYPSTGKIYCWCALAAIVISAVMGLVGVSLAFVIHESANPHIGEFYL</sequence>
<feature type="non-terminal residue" evidence="2">
    <location>
        <position position="1"/>
    </location>
</feature>
<gene>
    <name evidence="2" type="ORF">B296_00012649</name>
</gene>
<reference evidence="2 3" key="1">
    <citation type="journal article" date="2014" name="Agronomy (Basel)">
        <title>A Draft Genome Sequence for Ensete ventricosum, the Drought-Tolerant Tree Against Hunger.</title>
        <authorList>
            <person name="Harrison J."/>
            <person name="Moore K.A."/>
            <person name="Paszkiewicz K."/>
            <person name="Jones T."/>
            <person name="Grant M."/>
            <person name="Ambacheew D."/>
            <person name="Muzemil S."/>
            <person name="Studholme D.J."/>
        </authorList>
    </citation>
    <scope>NUCLEOTIDE SEQUENCE [LARGE SCALE GENOMIC DNA]</scope>
</reference>
<evidence type="ECO:0000313" key="2">
    <source>
        <dbReference type="EMBL" id="RRT84947.1"/>
    </source>
</evidence>
<evidence type="ECO:0000256" key="1">
    <source>
        <dbReference type="SAM" id="Phobius"/>
    </source>
</evidence>
<keyword evidence="1" id="KW-0472">Membrane</keyword>
<comment type="caution">
    <text evidence="2">The sequence shown here is derived from an EMBL/GenBank/DDBJ whole genome shotgun (WGS) entry which is preliminary data.</text>
</comment>
<keyword evidence="1" id="KW-0812">Transmembrane</keyword>
<organism evidence="2 3">
    <name type="scientific">Ensete ventricosum</name>
    <name type="common">Abyssinian banana</name>
    <name type="synonym">Musa ensete</name>
    <dbReference type="NCBI Taxonomy" id="4639"/>
    <lineage>
        <taxon>Eukaryota</taxon>
        <taxon>Viridiplantae</taxon>
        <taxon>Streptophyta</taxon>
        <taxon>Embryophyta</taxon>
        <taxon>Tracheophyta</taxon>
        <taxon>Spermatophyta</taxon>
        <taxon>Magnoliopsida</taxon>
        <taxon>Liliopsida</taxon>
        <taxon>Zingiberales</taxon>
        <taxon>Musaceae</taxon>
        <taxon>Ensete</taxon>
    </lineage>
</organism>
<dbReference type="EMBL" id="AMZH03000202">
    <property type="protein sequence ID" value="RRT84947.1"/>
    <property type="molecule type" value="Genomic_DNA"/>
</dbReference>
<keyword evidence="1" id="KW-1133">Transmembrane helix</keyword>